<feature type="compositionally biased region" description="Basic and acidic residues" evidence="2">
    <location>
        <begin position="1"/>
        <end position="11"/>
    </location>
</feature>
<dbReference type="OrthoDB" id="4664347at2759"/>
<feature type="region of interest" description="Disordered" evidence="2">
    <location>
        <begin position="247"/>
        <end position="275"/>
    </location>
</feature>
<feature type="coiled-coil region" evidence="1">
    <location>
        <begin position="132"/>
        <end position="208"/>
    </location>
</feature>
<evidence type="ECO:0000256" key="1">
    <source>
        <dbReference type="SAM" id="Coils"/>
    </source>
</evidence>
<proteinExistence type="predicted"/>
<evidence type="ECO:0000313" key="3">
    <source>
        <dbReference type="EMBL" id="KAH6884985.1"/>
    </source>
</evidence>
<reference evidence="3 4" key="1">
    <citation type="journal article" date="2021" name="Nat. Commun.">
        <title>Genetic determinants of endophytism in the Arabidopsis root mycobiome.</title>
        <authorList>
            <person name="Mesny F."/>
            <person name="Miyauchi S."/>
            <person name="Thiergart T."/>
            <person name="Pickel B."/>
            <person name="Atanasova L."/>
            <person name="Karlsson M."/>
            <person name="Huettel B."/>
            <person name="Barry K.W."/>
            <person name="Haridas S."/>
            <person name="Chen C."/>
            <person name="Bauer D."/>
            <person name="Andreopoulos W."/>
            <person name="Pangilinan J."/>
            <person name="LaButti K."/>
            <person name="Riley R."/>
            <person name="Lipzen A."/>
            <person name="Clum A."/>
            <person name="Drula E."/>
            <person name="Henrissat B."/>
            <person name="Kohler A."/>
            <person name="Grigoriev I.V."/>
            <person name="Martin F.M."/>
            <person name="Hacquard S."/>
        </authorList>
    </citation>
    <scope>NUCLEOTIDE SEQUENCE [LARGE SCALE GENOMIC DNA]</scope>
    <source>
        <strain evidence="3 4">MPI-CAGE-CH-0241</strain>
    </source>
</reference>
<gene>
    <name evidence="3" type="ORF">B0T10DRAFT_462677</name>
</gene>
<comment type="caution">
    <text evidence="3">The sequence shown here is derived from an EMBL/GenBank/DDBJ whole genome shotgun (WGS) entry which is preliminary data.</text>
</comment>
<sequence>MRCMNGKEPKNSRGHLLKAEPLNDFTEHAPDPAESLRLGLRETCQAFALDLGQLIDENHLLVQNLLKENATLAEQLQHARDENTLVQSDLQAQKSDYATLIGDITRICNEKGELHEELEKERFQKDFEQLLLDQYRGEILEQRDTIDKKERRIQELLESTARVQGETDAMRARCMHYEQSFKAGEEEIAQLRQELETKRRELIKQETATAQLHKQWNEAMEGCVYYRSQINKLGTACDNLAAKVADEANSQGSAGAQRGNGRRRRRRARCRQGGG</sequence>
<keyword evidence="4" id="KW-1185">Reference proteome</keyword>
<evidence type="ECO:0000256" key="2">
    <source>
        <dbReference type="SAM" id="MobiDB-lite"/>
    </source>
</evidence>
<organism evidence="3 4">
    <name type="scientific">Thelonectria olida</name>
    <dbReference type="NCBI Taxonomy" id="1576542"/>
    <lineage>
        <taxon>Eukaryota</taxon>
        <taxon>Fungi</taxon>
        <taxon>Dikarya</taxon>
        <taxon>Ascomycota</taxon>
        <taxon>Pezizomycotina</taxon>
        <taxon>Sordariomycetes</taxon>
        <taxon>Hypocreomycetidae</taxon>
        <taxon>Hypocreales</taxon>
        <taxon>Nectriaceae</taxon>
        <taxon>Thelonectria</taxon>
    </lineage>
</organism>
<protein>
    <submittedName>
        <fullName evidence="3">Uncharacterized protein</fullName>
    </submittedName>
</protein>
<dbReference type="Proteomes" id="UP000777438">
    <property type="component" value="Unassembled WGS sequence"/>
</dbReference>
<dbReference type="AlphaFoldDB" id="A0A9P8VZR8"/>
<keyword evidence="1" id="KW-0175">Coiled coil</keyword>
<dbReference type="EMBL" id="JAGPYM010000019">
    <property type="protein sequence ID" value="KAH6884985.1"/>
    <property type="molecule type" value="Genomic_DNA"/>
</dbReference>
<feature type="region of interest" description="Disordered" evidence="2">
    <location>
        <begin position="1"/>
        <end position="30"/>
    </location>
</feature>
<evidence type="ECO:0000313" key="4">
    <source>
        <dbReference type="Proteomes" id="UP000777438"/>
    </source>
</evidence>
<accession>A0A9P8VZR8</accession>
<name>A0A9P8VZR8_9HYPO</name>
<feature type="compositionally biased region" description="Basic residues" evidence="2">
    <location>
        <begin position="260"/>
        <end position="275"/>
    </location>
</feature>